<dbReference type="EMBL" id="AAXMUW010000027">
    <property type="protein sequence ID" value="EGQ9136283.1"/>
    <property type="molecule type" value="Genomic_DNA"/>
</dbReference>
<evidence type="ECO:0000313" key="3">
    <source>
        <dbReference type="EMBL" id="NOI07766.1"/>
    </source>
</evidence>
<keyword evidence="1" id="KW-0812">Transmembrane</keyword>
<keyword evidence="1" id="KW-1133">Transmembrane helix</keyword>
<dbReference type="AlphaFoldDB" id="A0A7Y4EWT3"/>
<feature type="transmembrane region" description="Helical" evidence="1">
    <location>
        <begin position="52"/>
        <end position="68"/>
    </location>
</feature>
<evidence type="ECO:0008006" key="5">
    <source>
        <dbReference type="Google" id="ProtNLM"/>
    </source>
</evidence>
<evidence type="ECO:0000256" key="1">
    <source>
        <dbReference type="SAM" id="Phobius"/>
    </source>
</evidence>
<keyword evidence="1" id="KW-0472">Membrane</keyword>
<comment type="caution">
    <text evidence="3">The sequence shown here is derived from an EMBL/GenBank/DDBJ whole genome shotgun (WGS) entry which is preliminary data.</text>
</comment>
<dbReference type="EMBL" id="VTYF01000001">
    <property type="protein sequence ID" value="NOI07766.1"/>
    <property type="molecule type" value="Genomic_DNA"/>
</dbReference>
<evidence type="ECO:0000313" key="4">
    <source>
        <dbReference type="Proteomes" id="UP000532247"/>
    </source>
</evidence>
<dbReference type="Proteomes" id="UP000714625">
    <property type="component" value="Unassembled WGS sequence"/>
</dbReference>
<name>A0A7Y4EWT3_VIBAL</name>
<protein>
    <recommendedName>
        <fullName evidence="5">DoxX family protein</fullName>
    </recommendedName>
</protein>
<feature type="transmembrane region" description="Helical" evidence="1">
    <location>
        <begin position="75"/>
        <end position="93"/>
    </location>
</feature>
<organism evidence="3 4">
    <name type="scientific">Vibrio alginolyticus</name>
    <dbReference type="NCBI Taxonomy" id="663"/>
    <lineage>
        <taxon>Bacteria</taxon>
        <taxon>Pseudomonadati</taxon>
        <taxon>Pseudomonadota</taxon>
        <taxon>Gammaproteobacteria</taxon>
        <taxon>Vibrionales</taxon>
        <taxon>Vibrionaceae</taxon>
        <taxon>Vibrio</taxon>
    </lineage>
</organism>
<reference evidence="3 4" key="1">
    <citation type="submission" date="2019-09" db="EMBL/GenBank/DDBJ databases">
        <title>Draft genome sequencing and comparative genomics of hatchery-associated Vibrios.</title>
        <authorList>
            <person name="Kehlet-Delgado H."/>
            <person name="Mueller R.S."/>
        </authorList>
    </citation>
    <scope>NUCLEOTIDE SEQUENCE [LARGE SCALE GENOMIC DNA]</scope>
    <source>
        <strain evidence="3 4">081416A</strain>
    </source>
</reference>
<gene>
    <name evidence="3" type="ORF">F0254_02650</name>
    <name evidence="2" type="ORF">GHY86_14180</name>
</gene>
<feature type="transmembrane region" description="Helical" evidence="1">
    <location>
        <begin position="14"/>
        <end position="32"/>
    </location>
</feature>
<sequence>MLIHSDKETVMDKFVVFLLCLFMTVGGVVHLYDNIVGGFLPYDFAPRWLNMYWSSLGLLDLLAAYLLVKHRRSGLVVMLLILITNVIFSSHAHYTLEILDNNVALQMKTLFLGFSFGVSIWLWNARKHSQSRQIFR</sequence>
<evidence type="ECO:0000313" key="2">
    <source>
        <dbReference type="EMBL" id="EGQ9136283.1"/>
    </source>
</evidence>
<accession>A0A7Y4EWT3</accession>
<proteinExistence type="predicted"/>
<reference evidence="2" key="2">
    <citation type="submission" date="2019-11" db="EMBL/GenBank/DDBJ databases">
        <authorList>
            <consortium name="PulseNet: The National Subtyping Network for Foodborne Disease Surveillance"/>
            <person name="Tarr C.L."/>
            <person name="Trees E."/>
            <person name="Katz L.S."/>
            <person name="Carleton-Romer H.A."/>
            <person name="Stroika S."/>
            <person name="Kucerova Z."/>
            <person name="Roache K.F."/>
            <person name="Sabol A.L."/>
            <person name="Besser J."/>
            <person name="Gerner-Smidt P."/>
        </authorList>
    </citation>
    <scope>NUCLEOTIDE SEQUENCE</scope>
    <source>
        <strain evidence="2">PNUSAV001129</strain>
    </source>
</reference>
<dbReference type="Proteomes" id="UP000532247">
    <property type="component" value="Unassembled WGS sequence"/>
</dbReference>
<feature type="transmembrane region" description="Helical" evidence="1">
    <location>
        <begin position="105"/>
        <end position="123"/>
    </location>
</feature>